<gene>
    <name evidence="3" type="ORF">OG515_33240</name>
</gene>
<dbReference type="InterPro" id="IPR006624">
    <property type="entry name" value="Beta-propeller_rpt_TECPR"/>
</dbReference>
<evidence type="ECO:0000313" key="4">
    <source>
        <dbReference type="Proteomes" id="UP001432060"/>
    </source>
</evidence>
<organism evidence="3 4">
    <name type="scientific">Streptomyces melanogenes</name>
    <dbReference type="NCBI Taxonomy" id="67326"/>
    <lineage>
        <taxon>Bacteria</taxon>
        <taxon>Bacillati</taxon>
        <taxon>Actinomycetota</taxon>
        <taxon>Actinomycetes</taxon>
        <taxon>Kitasatosporales</taxon>
        <taxon>Streptomycetaceae</taxon>
        <taxon>Streptomyces</taxon>
    </lineage>
</organism>
<keyword evidence="2" id="KW-0472">Membrane</keyword>
<name>A0ABZ1XVJ9_9ACTN</name>
<reference evidence="3" key="1">
    <citation type="submission" date="2022-10" db="EMBL/GenBank/DDBJ databases">
        <title>The complete genomes of actinobacterial strains from the NBC collection.</title>
        <authorList>
            <person name="Joergensen T.S."/>
            <person name="Alvarez Arevalo M."/>
            <person name="Sterndorff E.B."/>
            <person name="Faurdal D."/>
            <person name="Vuksanovic O."/>
            <person name="Mourched A.-S."/>
            <person name="Charusanti P."/>
            <person name="Shaw S."/>
            <person name="Blin K."/>
            <person name="Weber T."/>
        </authorList>
    </citation>
    <scope>NUCLEOTIDE SEQUENCE</scope>
    <source>
        <strain evidence="3">NBC_00668</strain>
    </source>
</reference>
<keyword evidence="2" id="KW-1133">Transmembrane helix</keyword>
<proteinExistence type="predicted"/>
<feature type="compositionally biased region" description="Pro residues" evidence="1">
    <location>
        <begin position="442"/>
        <end position="458"/>
    </location>
</feature>
<evidence type="ECO:0000256" key="2">
    <source>
        <dbReference type="SAM" id="Phobius"/>
    </source>
</evidence>
<sequence length="720" mass="75141">MARAGRPQGAPKGRTEAANELAEFLREVTRGMTVRELADRYGGGKTVWSEYRSGARIIALGRLNTVLKDQVRDPRRREGLLAEARRLHDLALTTEAAGRPAPSVTEALRQARADLAESGRLVESLLAMVTLLRERVDDGGAGYASAGAVRTDTSSAHTEGRSGDAPPEEAESAAAEQVRLRLDQAVDQLVAARSVQAAARRAVADAEAQRVEGTEPGGEFQPEAGELTEDGAVLNDRPLPDVGPGPGGTPPDAHHRFPPVADATLSVELVRIGNTLNQQRADARWLWKRVRRLPSVALPGAVEPASFRPYVVEGVVLERLDRSVVPAPRTPAPRAALPAARDPRQGRRGRRTLALLGTVTALALLAAATLTGVLLGRHHTASAPGTTVWQAPGSVPLAPSTGTGTPSPSASASPSSTSPSPSQRPTRTPGSPSAPSPSGRAPAPPLPALVPPPNPPSERAPGTAYVISRDRRNVLRWTTEDRSWKVIGPAADQIYAGDAGLFATNPGDGRISRYDEPSRSWFQIGLPGEQFITAGDGLYAITERRDAIMRWTGVGGEWVRIGGSAARLYAGGAGLFAVSPDTGALFRYSGYGDTWVDAGGPGADFAVGPDYVARLSPDGKEIWQANGRGSGWRRIGGPALKLHAGGAGLFATDAASGQILKYGGVPGSWTAIGAGGSALAVTGNSVYRIAADGPAVSRWTGRGSEWVPLGTTASAIAATD</sequence>
<feature type="region of interest" description="Disordered" evidence="1">
    <location>
        <begin position="142"/>
        <end position="176"/>
    </location>
</feature>
<keyword evidence="2" id="KW-0812">Transmembrane</keyword>
<dbReference type="EMBL" id="CP109019">
    <property type="protein sequence ID" value="WUT86723.1"/>
    <property type="molecule type" value="Genomic_DNA"/>
</dbReference>
<dbReference type="Proteomes" id="UP001432060">
    <property type="component" value="Chromosome"/>
</dbReference>
<dbReference type="SUPFAM" id="SSF63825">
    <property type="entry name" value="YWTD domain"/>
    <property type="match status" value="1"/>
</dbReference>
<keyword evidence="4" id="KW-1185">Reference proteome</keyword>
<evidence type="ECO:0000256" key="1">
    <source>
        <dbReference type="SAM" id="MobiDB-lite"/>
    </source>
</evidence>
<evidence type="ECO:0000313" key="3">
    <source>
        <dbReference type="EMBL" id="WUT86723.1"/>
    </source>
</evidence>
<accession>A0ABZ1XVJ9</accession>
<feature type="compositionally biased region" description="Low complexity" evidence="1">
    <location>
        <begin position="398"/>
        <end position="441"/>
    </location>
</feature>
<dbReference type="RefSeq" id="WP_329403319.1">
    <property type="nucleotide sequence ID" value="NZ_CP109019.1"/>
</dbReference>
<feature type="region of interest" description="Disordered" evidence="1">
    <location>
        <begin position="383"/>
        <end position="462"/>
    </location>
</feature>
<protein>
    <submittedName>
        <fullName evidence="3">Uncharacterized protein</fullName>
    </submittedName>
</protein>
<feature type="transmembrane region" description="Helical" evidence="2">
    <location>
        <begin position="353"/>
        <end position="375"/>
    </location>
</feature>
<dbReference type="SMART" id="SM00706">
    <property type="entry name" value="TECPR"/>
    <property type="match status" value="4"/>
</dbReference>
<feature type="region of interest" description="Disordered" evidence="1">
    <location>
        <begin position="327"/>
        <end position="348"/>
    </location>
</feature>